<dbReference type="GO" id="GO:0004180">
    <property type="term" value="F:carboxypeptidase activity"/>
    <property type="evidence" value="ECO:0007669"/>
    <property type="project" value="UniProtKB-KW"/>
</dbReference>
<feature type="region of interest" description="Disordered" evidence="1">
    <location>
        <begin position="19"/>
        <end position="53"/>
    </location>
</feature>
<feature type="compositionally biased region" description="Polar residues" evidence="1">
    <location>
        <begin position="19"/>
        <end position="40"/>
    </location>
</feature>
<dbReference type="AlphaFoldDB" id="A0A923N9W9"/>
<gene>
    <name evidence="2" type="ORF">H8S84_18760</name>
</gene>
<name>A0A923N9W9_9BACT</name>
<keyword evidence="2" id="KW-0645">Protease</keyword>
<dbReference type="EMBL" id="JACRVF010000007">
    <property type="protein sequence ID" value="MBC5994893.1"/>
    <property type="molecule type" value="Genomic_DNA"/>
</dbReference>
<sequence>MEKLLLLPLALLFLQCNGSKSSQSANPQEQTEQANAQQKQAPLATAEQAQDQQAPIEQGIAGQVLWQAGNQMPSPDAPPSKGRGIQRTLYIYELTNSNQAKTTEGVFHTNIQTKLVTQVATDANGNFAVSLKPGKYSLFSKEEKGMFANLFDGEMNINPVEVKKGQVTSVEFLINYQASY</sequence>
<organism evidence="2 3">
    <name type="scientific">Pontibacter cellulosilyticus</name>
    <dbReference type="NCBI Taxonomy" id="1720253"/>
    <lineage>
        <taxon>Bacteria</taxon>
        <taxon>Pseudomonadati</taxon>
        <taxon>Bacteroidota</taxon>
        <taxon>Cytophagia</taxon>
        <taxon>Cytophagales</taxon>
        <taxon>Hymenobacteraceae</taxon>
        <taxon>Pontibacter</taxon>
    </lineage>
</organism>
<keyword evidence="2" id="KW-0121">Carboxypeptidase</keyword>
<keyword evidence="3" id="KW-1185">Reference proteome</keyword>
<evidence type="ECO:0000313" key="2">
    <source>
        <dbReference type="EMBL" id="MBC5994893.1"/>
    </source>
</evidence>
<proteinExistence type="predicted"/>
<accession>A0A923N9W9</accession>
<keyword evidence="2" id="KW-0378">Hydrolase</keyword>
<reference evidence="2" key="1">
    <citation type="submission" date="2020-08" db="EMBL/GenBank/DDBJ databases">
        <title>Pontibacter sp. SD6 16S ribosomal RNA gene Genome sequencing and assembly.</title>
        <authorList>
            <person name="Kang M."/>
        </authorList>
    </citation>
    <scope>NUCLEOTIDE SEQUENCE</scope>
    <source>
        <strain evidence="2">SD6</strain>
    </source>
</reference>
<evidence type="ECO:0000313" key="3">
    <source>
        <dbReference type="Proteomes" id="UP000603640"/>
    </source>
</evidence>
<dbReference type="RefSeq" id="WP_187068924.1">
    <property type="nucleotide sequence ID" value="NZ_JACRVF010000007.1"/>
</dbReference>
<protein>
    <submittedName>
        <fullName evidence="2">Carboxypeptidase regulatory-like domain-containing protein</fullName>
    </submittedName>
</protein>
<comment type="caution">
    <text evidence="2">The sequence shown here is derived from an EMBL/GenBank/DDBJ whole genome shotgun (WGS) entry which is preliminary data.</text>
</comment>
<dbReference type="Proteomes" id="UP000603640">
    <property type="component" value="Unassembled WGS sequence"/>
</dbReference>
<evidence type="ECO:0000256" key="1">
    <source>
        <dbReference type="SAM" id="MobiDB-lite"/>
    </source>
</evidence>